<name>A0A0E4BXW3_9BRAD</name>
<proteinExistence type="predicted"/>
<keyword evidence="1" id="KW-1133">Transmembrane helix</keyword>
<evidence type="ECO:0000313" key="2">
    <source>
        <dbReference type="EMBL" id="BAR62719.1"/>
    </source>
</evidence>
<dbReference type="Proteomes" id="UP000063308">
    <property type="component" value="Chromosome"/>
</dbReference>
<keyword evidence="1" id="KW-0812">Transmembrane</keyword>
<keyword evidence="1" id="KW-0472">Membrane</keyword>
<feature type="transmembrane region" description="Helical" evidence="1">
    <location>
        <begin position="9"/>
        <end position="29"/>
    </location>
</feature>
<protein>
    <submittedName>
        <fullName evidence="2">Uncharacterized protein</fullName>
    </submittedName>
</protein>
<dbReference type="AlphaFoldDB" id="A0A0E4BXW3"/>
<gene>
    <name evidence="2" type="ORF">NK6_9580</name>
</gene>
<accession>A0A0E4BXW3</accession>
<organism evidence="2 3">
    <name type="scientific">Bradyrhizobium diazoefficiens</name>
    <dbReference type="NCBI Taxonomy" id="1355477"/>
    <lineage>
        <taxon>Bacteria</taxon>
        <taxon>Pseudomonadati</taxon>
        <taxon>Pseudomonadota</taxon>
        <taxon>Alphaproteobacteria</taxon>
        <taxon>Hyphomicrobiales</taxon>
        <taxon>Nitrobacteraceae</taxon>
        <taxon>Bradyrhizobium</taxon>
    </lineage>
</organism>
<sequence length="32" mass="3550">MFRIFVEEAAALASITLFVGMIAIWAQVIPQL</sequence>
<reference evidence="2 3" key="1">
    <citation type="submission" date="2014-11" db="EMBL/GenBank/DDBJ databases">
        <title>Symbiosis island explosion on the genome of extra-slow-growing strains of soybean bradyrhizobia with massive insertion sequences.</title>
        <authorList>
            <person name="Iida T."/>
            <person name="Minamisawa K."/>
        </authorList>
    </citation>
    <scope>NUCLEOTIDE SEQUENCE [LARGE SCALE GENOMIC DNA]</scope>
    <source>
        <strain evidence="2 3">NK6</strain>
    </source>
</reference>
<evidence type="ECO:0000256" key="1">
    <source>
        <dbReference type="SAM" id="Phobius"/>
    </source>
</evidence>
<evidence type="ECO:0000313" key="3">
    <source>
        <dbReference type="Proteomes" id="UP000063308"/>
    </source>
</evidence>
<dbReference type="EMBL" id="AP014685">
    <property type="protein sequence ID" value="BAR62719.1"/>
    <property type="molecule type" value="Genomic_DNA"/>
</dbReference>